<keyword evidence="2" id="KW-1185">Reference proteome</keyword>
<evidence type="ECO:0000313" key="1">
    <source>
        <dbReference type="EMBL" id="PWY98201.1"/>
    </source>
</evidence>
<name>A0A317XJF2_9BASI</name>
<dbReference type="InParanoid" id="A0A317XJF2"/>
<dbReference type="EMBL" id="KZ819199">
    <property type="protein sequence ID" value="PWY98201.1"/>
    <property type="molecule type" value="Genomic_DNA"/>
</dbReference>
<proteinExistence type="predicted"/>
<organism evidence="1 2">
    <name type="scientific">Testicularia cyperi</name>
    <dbReference type="NCBI Taxonomy" id="1882483"/>
    <lineage>
        <taxon>Eukaryota</taxon>
        <taxon>Fungi</taxon>
        <taxon>Dikarya</taxon>
        <taxon>Basidiomycota</taxon>
        <taxon>Ustilaginomycotina</taxon>
        <taxon>Ustilaginomycetes</taxon>
        <taxon>Ustilaginales</taxon>
        <taxon>Anthracoideaceae</taxon>
        <taxon>Testicularia</taxon>
    </lineage>
</organism>
<evidence type="ECO:0000313" key="2">
    <source>
        <dbReference type="Proteomes" id="UP000246740"/>
    </source>
</evidence>
<protein>
    <submittedName>
        <fullName evidence="1">Uncharacterized protein</fullName>
    </submittedName>
</protein>
<gene>
    <name evidence="1" type="ORF">BCV70DRAFT_35509</name>
</gene>
<accession>A0A317XJF2</accession>
<dbReference type="Proteomes" id="UP000246740">
    <property type="component" value="Unassembled WGS sequence"/>
</dbReference>
<reference evidence="1 2" key="1">
    <citation type="journal article" date="2018" name="Mol. Biol. Evol.">
        <title>Broad Genomic Sampling Reveals a Smut Pathogenic Ancestry of the Fungal Clade Ustilaginomycotina.</title>
        <authorList>
            <person name="Kijpornyongpan T."/>
            <person name="Mondo S.J."/>
            <person name="Barry K."/>
            <person name="Sandor L."/>
            <person name="Lee J."/>
            <person name="Lipzen A."/>
            <person name="Pangilinan J."/>
            <person name="LaButti K."/>
            <person name="Hainaut M."/>
            <person name="Henrissat B."/>
            <person name="Grigoriev I.V."/>
            <person name="Spatafora J.W."/>
            <person name="Aime M.C."/>
        </authorList>
    </citation>
    <scope>NUCLEOTIDE SEQUENCE [LARGE SCALE GENOMIC DNA]</scope>
    <source>
        <strain evidence="1 2">MCA 3645</strain>
    </source>
</reference>
<sequence>MYAEKEGDAFTCCSFITIIRVPVVQVGLLAILLDMDLDLIVRAAVIAVGQTGVPGCFSQRDRHAFVDRVRTFLQTCRHGLYRETEERDTQIFRDFLALIAHSHRSRYLYLFLAWWDQEDLCADLLPSLHEAQRRGRIPGPISTRYGTGCLGQRARN</sequence>
<dbReference type="AlphaFoldDB" id="A0A317XJF2"/>